<name>A0A7W9HKN4_9PSEU</name>
<gene>
    <name evidence="1" type="ORF">F4560_003342</name>
</gene>
<dbReference type="AlphaFoldDB" id="A0A7W9HKN4"/>
<dbReference type="EMBL" id="JACHMO010000001">
    <property type="protein sequence ID" value="MBB5803574.1"/>
    <property type="molecule type" value="Genomic_DNA"/>
</dbReference>
<accession>A0A7W9HKN4</accession>
<protein>
    <submittedName>
        <fullName evidence="1">Uncharacterized protein</fullName>
    </submittedName>
</protein>
<evidence type="ECO:0000313" key="1">
    <source>
        <dbReference type="EMBL" id="MBB5803574.1"/>
    </source>
</evidence>
<comment type="caution">
    <text evidence="1">The sequence shown here is derived from an EMBL/GenBank/DDBJ whole genome shotgun (WGS) entry which is preliminary data.</text>
</comment>
<keyword evidence="2" id="KW-1185">Reference proteome</keyword>
<reference evidence="1 2" key="1">
    <citation type="submission" date="2020-08" db="EMBL/GenBank/DDBJ databases">
        <title>Sequencing the genomes of 1000 actinobacteria strains.</title>
        <authorList>
            <person name="Klenk H.-P."/>
        </authorList>
    </citation>
    <scope>NUCLEOTIDE SEQUENCE [LARGE SCALE GENOMIC DNA]</scope>
    <source>
        <strain evidence="1 2">DSM 45486</strain>
    </source>
</reference>
<dbReference type="Proteomes" id="UP000552097">
    <property type="component" value="Unassembled WGS sequence"/>
</dbReference>
<sequence length="98" mass="10899">MRLEDFFGVDVDLDEVARWARDGDNLEVILTRLRDMGCEVVGCIAVLNSAGVMPMSEGKAAVVFSETWKDELPRNLAFQKRLGEFVDGETESDTDATQ</sequence>
<proteinExistence type="predicted"/>
<evidence type="ECO:0000313" key="2">
    <source>
        <dbReference type="Proteomes" id="UP000552097"/>
    </source>
</evidence>
<dbReference type="RefSeq" id="WP_184920968.1">
    <property type="nucleotide sequence ID" value="NZ_JACHMO010000001.1"/>
</dbReference>
<organism evidence="1 2">
    <name type="scientific">Saccharothrix ecbatanensis</name>
    <dbReference type="NCBI Taxonomy" id="1105145"/>
    <lineage>
        <taxon>Bacteria</taxon>
        <taxon>Bacillati</taxon>
        <taxon>Actinomycetota</taxon>
        <taxon>Actinomycetes</taxon>
        <taxon>Pseudonocardiales</taxon>
        <taxon>Pseudonocardiaceae</taxon>
        <taxon>Saccharothrix</taxon>
    </lineage>
</organism>